<dbReference type="Proteomes" id="UP001253595">
    <property type="component" value="Unassembled WGS sequence"/>
</dbReference>
<dbReference type="InterPro" id="IPR052746">
    <property type="entry name" value="MlaB_ABC_Transporter"/>
</dbReference>
<dbReference type="EMBL" id="JAVDVX010000007">
    <property type="protein sequence ID" value="MDR7091564.1"/>
    <property type="molecule type" value="Genomic_DNA"/>
</dbReference>
<protein>
    <submittedName>
        <fullName evidence="2">Anti-anti-sigma regulatory factor</fullName>
    </submittedName>
</protein>
<evidence type="ECO:0000313" key="2">
    <source>
        <dbReference type="EMBL" id="MDR7091564.1"/>
    </source>
</evidence>
<dbReference type="SUPFAM" id="SSF52091">
    <property type="entry name" value="SpoIIaa-like"/>
    <property type="match status" value="1"/>
</dbReference>
<gene>
    <name evidence="2" type="ORF">J2X05_003599</name>
</gene>
<dbReference type="PANTHER" id="PTHR35849">
    <property type="entry name" value="BLR2341 PROTEIN"/>
    <property type="match status" value="1"/>
</dbReference>
<evidence type="ECO:0000259" key="1">
    <source>
        <dbReference type="PROSITE" id="PS50801"/>
    </source>
</evidence>
<keyword evidence="3" id="KW-1185">Reference proteome</keyword>
<dbReference type="Pfam" id="PF01740">
    <property type="entry name" value="STAS"/>
    <property type="match status" value="1"/>
</dbReference>
<evidence type="ECO:0000313" key="3">
    <source>
        <dbReference type="Proteomes" id="UP001253595"/>
    </source>
</evidence>
<dbReference type="CDD" id="cd07043">
    <property type="entry name" value="STAS_anti-anti-sigma_factors"/>
    <property type="match status" value="1"/>
</dbReference>
<sequence length="101" mass="11262">MNISRKKSKDTTTLIFEGDLTIYYVAHIKDELFADYEKLADKVALDLAAVGEIDTAGVQLLLFAKKFFASVHRPLFITKSNESVESVLTALDVNTQFAMES</sequence>
<dbReference type="PANTHER" id="PTHR35849:SF2">
    <property type="entry name" value="BLR2341 PROTEIN"/>
    <property type="match status" value="1"/>
</dbReference>
<dbReference type="Gene3D" id="3.30.750.24">
    <property type="entry name" value="STAS domain"/>
    <property type="match status" value="1"/>
</dbReference>
<organism evidence="2 3">
    <name type="scientific">Cellvibrio fibrivorans</name>
    <dbReference type="NCBI Taxonomy" id="126350"/>
    <lineage>
        <taxon>Bacteria</taxon>
        <taxon>Pseudomonadati</taxon>
        <taxon>Pseudomonadota</taxon>
        <taxon>Gammaproteobacteria</taxon>
        <taxon>Cellvibrionales</taxon>
        <taxon>Cellvibrionaceae</taxon>
        <taxon>Cellvibrio</taxon>
    </lineage>
</organism>
<proteinExistence type="predicted"/>
<dbReference type="InterPro" id="IPR036513">
    <property type="entry name" value="STAS_dom_sf"/>
</dbReference>
<dbReference type="InterPro" id="IPR002645">
    <property type="entry name" value="STAS_dom"/>
</dbReference>
<dbReference type="RefSeq" id="WP_310075000.1">
    <property type="nucleotide sequence ID" value="NZ_JAVDVX010000007.1"/>
</dbReference>
<comment type="caution">
    <text evidence="2">The sequence shown here is derived from an EMBL/GenBank/DDBJ whole genome shotgun (WGS) entry which is preliminary data.</text>
</comment>
<reference evidence="2 3" key="1">
    <citation type="submission" date="2023-07" db="EMBL/GenBank/DDBJ databases">
        <title>Sorghum-associated microbial communities from plants grown in Nebraska, USA.</title>
        <authorList>
            <person name="Schachtman D."/>
        </authorList>
    </citation>
    <scope>NUCLEOTIDE SEQUENCE [LARGE SCALE GENOMIC DNA]</scope>
    <source>
        <strain evidence="2 3">BE190</strain>
    </source>
</reference>
<feature type="domain" description="STAS" evidence="1">
    <location>
        <begin position="1"/>
        <end position="101"/>
    </location>
</feature>
<dbReference type="PROSITE" id="PS50801">
    <property type="entry name" value="STAS"/>
    <property type="match status" value="1"/>
</dbReference>
<name>A0ABU1V2B6_9GAMM</name>
<accession>A0ABU1V2B6</accession>